<name>V4M3J9_EUTSA</name>
<reference evidence="2 3" key="1">
    <citation type="journal article" date="2013" name="Front. Plant Sci.">
        <title>The Reference Genome of the Halophytic Plant Eutrema salsugineum.</title>
        <authorList>
            <person name="Yang R."/>
            <person name="Jarvis D.E."/>
            <person name="Chen H."/>
            <person name="Beilstein M.A."/>
            <person name="Grimwood J."/>
            <person name="Jenkins J."/>
            <person name="Shu S."/>
            <person name="Prochnik S."/>
            <person name="Xin M."/>
            <person name="Ma C."/>
            <person name="Schmutz J."/>
            <person name="Wing R.A."/>
            <person name="Mitchell-Olds T."/>
            <person name="Schumaker K.S."/>
            <person name="Wang X."/>
        </authorList>
    </citation>
    <scope>NUCLEOTIDE SEQUENCE [LARGE SCALE GENOMIC DNA]</scope>
</reference>
<dbReference type="KEGG" id="eus:EUTSA_v10028021mg"/>
<accession>V4M3J9</accession>
<gene>
    <name evidence="2" type="ORF">EUTSA_v10028021mg</name>
</gene>
<keyword evidence="1" id="KW-0732">Signal</keyword>
<feature type="signal peptide" evidence="1">
    <location>
        <begin position="1"/>
        <end position="21"/>
    </location>
</feature>
<feature type="chain" id="PRO_5004721960" evidence="1">
    <location>
        <begin position="22"/>
        <end position="67"/>
    </location>
</feature>
<dbReference type="EMBL" id="KI517416">
    <property type="protein sequence ID" value="ESQ46818.1"/>
    <property type="molecule type" value="Genomic_DNA"/>
</dbReference>
<dbReference type="Proteomes" id="UP000030689">
    <property type="component" value="Unassembled WGS sequence"/>
</dbReference>
<evidence type="ECO:0000313" key="3">
    <source>
        <dbReference type="Proteomes" id="UP000030689"/>
    </source>
</evidence>
<organism evidence="2 3">
    <name type="scientific">Eutrema salsugineum</name>
    <name type="common">Saltwater cress</name>
    <name type="synonym">Sisymbrium salsugineum</name>
    <dbReference type="NCBI Taxonomy" id="72664"/>
    <lineage>
        <taxon>Eukaryota</taxon>
        <taxon>Viridiplantae</taxon>
        <taxon>Streptophyta</taxon>
        <taxon>Embryophyta</taxon>
        <taxon>Tracheophyta</taxon>
        <taxon>Spermatophyta</taxon>
        <taxon>Magnoliopsida</taxon>
        <taxon>eudicotyledons</taxon>
        <taxon>Gunneridae</taxon>
        <taxon>Pentapetalae</taxon>
        <taxon>rosids</taxon>
        <taxon>malvids</taxon>
        <taxon>Brassicales</taxon>
        <taxon>Brassicaceae</taxon>
        <taxon>Eutremeae</taxon>
        <taxon>Eutrema</taxon>
    </lineage>
</organism>
<protein>
    <submittedName>
        <fullName evidence="2">Uncharacterized protein</fullName>
    </submittedName>
</protein>
<evidence type="ECO:0000313" key="2">
    <source>
        <dbReference type="EMBL" id="ESQ46818.1"/>
    </source>
</evidence>
<keyword evidence="3" id="KW-1185">Reference proteome</keyword>
<dbReference type="AlphaFoldDB" id="V4M3J9"/>
<sequence>MPISSLAVFIIVWFAVQRATAVSSPVAKLVIIFHGERNQSVDSDSDLCIGYGEFNCFQFTEIFSDIR</sequence>
<dbReference type="Gramene" id="ESQ46818">
    <property type="protein sequence ID" value="ESQ46818"/>
    <property type="gene ID" value="EUTSA_v10028021mg"/>
</dbReference>
<evidence type="ECO:0000256" key="1">
    <source>
        <dbReference type="SAM" id="SignalP"/>
    </source>
</evidence>
<proteinExistence type="predicted"/>